<dbReference type="SUPFAM" id="SSF48371">
    <property type="entry name" value="ARM repeat"/>
    <property type="match status" value="1"/>
</dbReference>
<dbReference type="InterPro" id="IPR016024">
    <property type="entry name" value="ARM-type_fold"/>
</dbReference>
<organism evidence="1 2">
    <name type="scientific">Paenibacillus aurantiacus</name>
    <dbReference type="NCBI Taxonomy" id="1936118"/>
    <lineage>
        <taxon>Bacteria</taxon>
        <taxon>Bacillati</taxon>
        <taxon>Bacillota</taxon>
        <taxon>Bacilli</taxon>
        <taxon>Bacillales</taxon>
        <taxon>Paenibacillaceae</taxon>
        <taxon>Paenibacillus</taxon>
    </lineage>
</organism>
<proteinExistence type="predicted"/>
<gene>
    <name evidence="1" type="ORF">ACFFSY_09740</name>
</gene>
<protein>
    <submittedName>
        <fullName evidence="1">HEAT repeat domain-containing protein</fullName>
    </submittedName>
</protein>
<dbReference type="InterPro" id="IPR011989">
    <property type="entry name" value="ARM-like"/>
</dbReference>
<reference evidence="1 2" key="1">
    <citation type="submission" date="2024-09" db="EMBL/GenBank/DDBJ databases">
        <authorList>
            <person name="Sun Q."/>
            <person name="Mori K."/>
        </authorList>
    </citation>
    <scope>NUCLEOTIDE SEQUENCE [LARGE SCALE GENOMIC DNA]</scope>
    <source>
        <strain evidence="1 2">TISTR 2452</strain>
    </source>
</reference>
<sequence>MDDFHTIIHDPNKNVYRKLDEQVDTFWSWSKTVKHEFEWETMYPNWELLKIIFDKLIDTTSCFDWDQTTINNLLFIIGRDNECELLVSKVAESPMSMLFLGTEGISYPDADTKWQLAHYLTQIASVEPEAEETILKYYEDQNEYVKRRALLALGIIKSRHAEQCALESWKTGLKYQKIAALEVLKQIISPHYSSLASDMDELN</sequence>
<dbReference type="Gene3D" id="1.25.10.10">
    <property type="entry name" value="Leucine-rich Repeat Variant"/>
    <property type="match status" value="1"/>
</dbReference>
<name>A0ABV5KPP4_9BACL</name>
<evidence type="ECO:0000313" key="2">
    <source>
        <dbReference type="Proteomes" id="UP001589747"/>
    </source>
</evidence>
<keyword evidence="2" id="KW-1185">Reference proteome</keyword>
<evidence type="ECO:0000313" key="1">
    <source>
        <dbReference type="EMBL" id="MFB9326193.1"/>
    </source>
</evidence>
<comment type="caution">
    <text evidence="1">The sequence shown here is derived from an EMBL/GenBank/DDBJ whole genome shotgun (WGS) entry which is preliminary data.</text>
</comment>
<dbReference type="Proteomes" id="UP001589747">
    <property type="component" value="Unassembled WGS sequence"/>
</dbReference>
<dbReference type="EMBL" id="JBHMDO010000017">
    <property type="protein sequence ID" value="MFB9326193.1"/>
    <property type="molecule type" value="Genomic_DNA"/>
</dbReference>
<dbReference type="RefSeq" id="WP_377493246.1">
    <property type="nucleotide sequence ID" value="NZ_JBHMDO010000017.1"/>
</dbReference>
<accession>A0ABV5KPP4</accession>